<keyword evidence="3" id="KW-0169">Cobalamin biosynthesis</keyword>
<dbReference type="RefSeq" id="WP_069582703.1">
    <property type="nucleotide sequence ID" value="NZ_LMVM01000001.1"/>
</dbReference>
<evidence type="ECO:0000256" key="3">
    <source>
        <dbReference type="ARBA" id="ARBA00022573"/>
    </source>
</evidence>
<organism evidence="6 7">
    <name type="scientific">Methanobacterium bryantii</name>
    <dbReference type="NCBI Taxonomy" id="2161"/>
    <lineage>
        <taxon>Archaea</taxon>
        <taxon>Methanobacteriati</taxon>
        <taxon>Methanobacteriota</taxon>
        <taxon>Methanomada group</taxon>
        <taxon>Methanobacteria</taxon>
        <taxon>Methanobacteriales</taxon>
        <taxon>Methanobacteriaceae</taxon>
        <taxon>Methanobacterium</taxon>
    </lineage>
</organism>
<dbReference type="AlphaFoldDB" id="A0A2A2HB04"/>
<comment type="similarity">
    <text evidence="2">Belongs to the CobH/CbiC family.</text>
</comment>
<evidence type="ECO:0000259" key="5">
    <source>
        <dbReference type="Pfam" id="PF02570"/>
    </source>
</evidence>
<dbReference type="InterPro" id="IPR036588">
    <property type="entry name" value="CobH/CbiC_sf"/>
</dbReference>
<proteinExistence type="inferred from homology"/>
<dbReference type="PANTHER" id="PTHR43588">
    <property type="entry name" value="COBALT-PRECORRIN-8 METHYLMUTASE"/>
    <property type="match status" value="1"/>
</dbReference>
<evidence type="ECO:0000256" key="2">
    <source>
        <dbReference type="ARBA" id="ARBA00009774"/>
    </source>
</evidence>
<name>A0A2A2HB04_METBR</name>
<dbReference type="Gene3D" id="3.40.50.10230">
    <property type="entry name" value="Cobalamin biosynthesis CobH/CbiC, precorrin-8X methylmutase"/>
    <property type="match status" value="1"/>
</dbReference>
<dbReference type="Proteomes" id="UP000217784">
    <property type="component" value="Unassembled WGS sequence"/>
</dbReference>
<sequence length="213" mass="22787">MGNDSIFMGASTKQGYDIASKSREIVRSLIADKIKDLSPAEQRIVERIVHSTADPEYADISRVSSDFVDESIKAIKARKDILTDINMVKVGINKYEGEIKCYISHEDAIKLAKEEQITRAAAAMRVAHEEGFDGIIVIGNAPTALFEAINLVENEGMKAKSIAGAPVGFVGAAESKEALAKTKIPHIITKGPKGGTPVAVAIANSLIGLEKLV</sequence>
<evidence type="ECO:0000313" key="6">
    <source>
        <dbReference type="EMBL" id="PAV06434.1"/>
    </source>
</evidence>
<dbReference type="SUPFAM" id="SSF63965">
    <property type="entry name" value="Precorrin-8X methylmutase CbiC/CobH"/>
    <property type="match status" value="1"/>
</dbReference>
<protein>
    <submittedName>
        <fullName evidence="6">Precorrin-8X methylmutase</fullName>
    </submittedName>
</protein>
<reference evidence="6 7" key="1">
    <citation type="journal article" date="2017" name="BMC Genomics">
        <title>Genomic analysis of methanogenic archaea reveals a shift towards energy conservation.</title>
        <authorList>
            <person name="Gilmore S.P."/>
            <person name="Henske J.K."/>
            <person name="Sexton J.A."/>
            <person name="Solomon K.V."/>
            <person name="Seppala S."/>
            <person name="Yoo J.I."/>
            <person name="Huyett L.M."/>
            <person name="Pressman A."/>
            <person name="Cogan J.Z."/>
            <person name="Kivenson V."/>
            <person name="Peng X."/>
            <person name="Tan Y."/>
            <person name="Valentine D.L."/>
            <person name="O'Malley M.A."/>
        </authorList>
    </citation>
    <scope>NUCLEOTIDE SEQUENCE [LARGE SCALE GENOMIC DNA]</scope>
    <source>
        <strain evidence="6 7">M.o.H.</strain>
    </source>
</reference>
<dbReference type="Pfam" id="PF02570">
    <property type="entry name" value="CbiC"/>
    <property type="match status" value="1"/>
</dbReference>
<dbReference type="NCBIfam" id="NF004901">
    <property type="entry name" value="PRK06264.1"/>
    <property type="match status" value="1"/>
</dbReference>
<evidence type="ECO:0000313" key="7">
    <source>
        <dbReference type="Proteomes" id="UP000217784"/>
    </source>
</evidence>
<keyword evidence="4" id="KW-0413">Isomerase</keyword>
<dbReference type="PANTHER" id="PTHR43588:SF1">
    <property type="entry name" value="COBALT-PRECORRIN-8 METHYLMUTASE"/>
    <property type="match status" value="1"/>
</dbReference>
<dbReference type="EMBL" id="LMVM01000001">
    <property type="protein sequence ID" value="PAV06434.1"/>
    <property type="molecule type" value="Genomic_DNA"/>
</dbReference>
<dbReference type="GO" id="GO:0016993">
    <property type="term" value="F:precorrin-8X methylmutase activity"/>
    <property type="evidence" value="ECO:0007669"/>
    <property type="project" value="InterPro"/>
</dbReference>
<evidence type="ECO:0000256" key="1">
    <source>
        <dbReference type="ARBA" id="ARBA00004953"/>
    </source>
</evidence>
<feature type="domain" description="Cobalamin biosynthesis precorrin-8X methylmutase CobH/CbiC" evidence="5">
    <location>
        <begin position="17"/>
        <end position="207"/>
    </location>
</feature>
<comment type="caution">
    <text evidence="6">The sequence shown here is derived from an EMBL/GenBank/DDBJ whole genome shotgun (WGS) entry which is preliminary data.</text>
</comment>
<gene>
    <name evidence="6" type="primary">cbiC</name>
    <name evidence="6" type="ORF">ASJ80_15950</name>
</gene>
<dbReference type="OrthoDB" id="24491at2157"/>
<dbReference type="UniPathway" id="UPA00148"/>
<dbReference type="GO" id="GO:0009236">
    <property type="term" value="P:cobalamin biosynthetic process"/>
    <property type="evidence" value="ECO:0007669"/>
    <property type="project" value="UniProtKB-UniPathway"/>
</dbReference>
<accession>A0A2A2HB04</accession>
<dbReference type="InterPro" id="IPR003722">
    <property type="entry name" value="Cbl_synth_CobH/CbiC"/>
</dbReference>
<comment type="pathway">
    <text evidence="1">Cofactor biosynthesis; adenosylcobalamin biosynthesis.</text>
</comment>
<evidence type="ECO:0000256" key="4">
    <source>
        <dbReference type="ARBA" id="ARBA00023235"/>
    </source>
</evidence>
<keyword evidence="7" id="KW-1185">Reference proteome</keyword>